<feature type="region of interest" description="Disordered" evidence="1">
    <location>
        <begin position="165"/>
        <end position="192"/>
    </location>
</feature>
<accession>A0A8H3VFQ2</accession>
<sequence length="192" mass="21022">MAPIRSKSTLSTTANNNGSPKKPSEDPARKKTSKNYRNSAWRKKAKNNKKEKPKEDAKKPQVDVAAQRAWPGLNQFTIGSPLAHGFAAPGPSALGVSSLTLMSFRPTAHTVPTASTTPAAGRERGVSEVRAQIDFGTMTAEALIYTVQRAADEMYRRLMIASLEFEPRGERKHRSEKGEDEDGNDSKLGNRK</sequence>
<evidence type="ECO:0000313" key="3">
    <source>
        <dbReference type="Proteomes" id="UP000447873"/>
    </source>
</evidence>
<evidence type="ECO:0000313" key="2">
    <source>
        <dbReference type="EMBL" id="KAE9986833.1"/>
    </source>
</evidence>
<evidence type="ECO:0000256" key="1">
    <source>
        <dbReference type="SAM" id="MobiDB-lite"/>
    </source>
</evidence>
<feature type="compositionally biased region" description="Basic and acidic residues" evidence="1">
    <location>
        <begin position="48"/>
        <end position="61"/>
    </location>
</feature>
<dbReference type="OrthoDB" id="10628713at2759"/>
<dbReference type="AlphaFoldDB" id="A0A8H3VFQ2"/>
<feature type="compositionally biased region" description="Basic residues" evidence="1">
    <location>
        <begin position="30"/>
        <end position="47"/>
    </location>
</feature>
<feature type="compositionally biased region" description="Polar residues" evidence="1">
    <location>
        <begin position="1"/>
        <end position="19"/>
    </location>
</feature>
<dbReference type="Proteomes" id="UP000447873">
    <property type="component" value="Unassembled WGS sequence"/>
</dbReference>
<organism evidence="2 3">
    <name type="scientific">Venturia inaequalis</name>
    <name type="common">Apple scab fungus</name>
    <dbReference type="NCBI Taxonomy" id="5025"/>
    <lineage>
        <taxon>Eukaryota</taxon>
        <taxon>Fungi</taxon>
        <taxon>Dikarya</taxon>
        <taxon>Ascomycota</taxon>
        <taxon>Pezizomycotina</taxon>
        <taxon>Dothideomycetes</taxon>
        <taxon>Pleosporomycetidae</taxon>
        <taxon>Venturiales</taxon>
        <taxon>Venturiaceae</taxon>
        <taxon>Venturia</taxon>
    </lineage>
</organism>
<protein>
    <submittedName>
        <fullName evidence="2">Uncharacterized protein</fullName>
    </submittedName>
</protein>
<dbReference type="EMBL" id="WNWS01000025">
    <property type="protein sequence ID" value="KAE9986833.1"/>
    <property type="molecule type" value="Genomic_DNA"/>
</dbReference>
<reference evidence="2 3" key="1">
    <citation type="submission" date="2018-12" db="EMBL/GenBank/DDBJ databases">
        <title>Venturia inaequalis Genome Resource.</title>
        <authorList>
            <person name="Lichtner F.J."/>
        </authorList>
    </citation>
    <scope>NUCLEOTIDE SEQUENCE [LARGE SCALE GENOMIC DNA]</scope>
    <source>
        <strain evidence="2 3">120213</strain>
    </source>
</reference>
<comment type="caution">
    <text evidence="2">The sequence shown here is derived from an EMBL/GenBank/DDBJ whole genome shotgun (WGS) entry which is preliminary data.</text>
</comment>
<name>A0A8H3VFQ2_VENIN</name>
<gene>
    <name evidence="2" type="ORF">EG328_004552</name>
</gene>
<feature type="region of interest" description="Disordered" evidence="1">
    <location>
        <begin position="1"/>
        <end position="63"/>
    </location>
</feature>
<proteinExistence type="predicted"/>